<evidence type="ECO:0000313" key="1">
    <source>
        <dbReference type="EMBL" id="KAG8534461.1"/>
    </source>
</evidence>
<dbReference type="Proteomes" id="UP000824782">
    <property type="component" value="Unassembled WGS sequence"/>
</dbReference>
<sequence length="86" mass="9393">MLPDMGHVAQGTTALETSVGQMGIHISKSNCSSGNYVPCTSVLIVPLVDLEQISTLSFFGHKGQHSQLCQRQHLQYEGDLPWDLIP</sequence>
<organism evidence="1 2">
    <name type="scientific">Engystomops pustulosus</name>
    <name type="common">Tungara frog</name>
    <name type="synonym">Physalaemus pustulosus</name>
    <dbReference type="NCBI Taxonomy" id="76066"/>
    <lineage>
        <taxon>Eukaryota</taxon>
        <taxon>Metazoa</taxon>
        <taxon>Chordata</taxon>
        <taxon>Craniata</taxon>
        <taxon>Vertebrata</taxon>
        <taxon>Euteleostomi</taxon>
        <taxon>Amphibia</taxon>
        <taxon>Batrachia</taxon>
        <taxon>Anura</taxon>
        <taxon>Neobatrachia</taxon>
        <taxon>Hyloidea</taxon>
        <taxon>Leptodactylidae</taxon>
        <taxon>Leiuperinae</taxon>
        <taxon>Engystomops</taxon>
    </lineage>
</organism>
<proteinExistence type="predicted"/>
<dbReference type="AlphaFoldDB" id="A0AAV6YCA3"/>
<name>A0AAV6YCA3_ENGPU</name>
<comment type="caution">
    <text evidence="1">The sequence shown here is derived from an EMBL/GenBank/DDBJ whole genome shotgun (WGS) entry which is preliminary data.</text>
</comment>
<dbReference type="EMBL" id="WNYA01105733">
    <property type="protein sequence ID" value="KAG8534461.1"/>
    <property type="molecule type" value="Genomic_DNA"/>
</dbReference>
<accession>A0AAV6YCA3</accession>
<gene>
    <name evidence="1" type="ORF">GDO81_019463</name>
</gene>
<protein>
    <submittedName>
        <fullName evidence="1">Uncharacterized protein</fullName>
    </submittedName>
</protein>
<reference evidence="1" key="1">
    <citation type="thesis" date="2020" institute="ProQuest LLC" country="789 East Eisenhower Parkway, Ann Arbor, MI, USA">
        <title>Comparative Genomics and Chromosome Evolution.</title>
        <authorList>
            <person name="Mudd A.B."/>
        </authorList>
    </citation>
    <scope>NUCLEOTIDE SEQUENCE</scope>
    <source>
        <strain evidence="1">237g6f4</strain>
        <tissue evidence="1">Blood</tissue>
    </source>
</reference>
<keyword evidence="2" id="KW-1185">Reference proteome</keyword>
<evidence type="ECO:0000313" key="2">
    <source>
        <dbReference type="Proteomes" id="UP000824782"/>
    </source>
</evidence>